<dbReference type="EMBL" id="JBEOKT010000011">
    <property type="protein sequence ID" value="MER2998450.1"/>
    <property type="molecule type" value="Genomic_DNA"/>
</dbReference>
<gene>
    <name evidence="2" type="ORF">ABS362_12915</name>
</gene>
<protein>
    <submittedName>
        <fullName evidence="2">Uncharacterized protein</fullName>
    </submittedName>
</protein>
<reference evidence="2 3" key="1">
    <citation type="submission" date="2024-06" db="EMBL/GenBank/DDBJ databases">
        <title>Pontibacter populi HYL7-15.</title>
        <authorList>
            <person name="Kim M.K."/>
        </authorList>
    </citation>
    <scope>NUCLEOTIDE SEQUENCE [LARGE SCALE GENOMIC DNA]</scope>
    <source>
        <strain evidence="2 3">HYL7-15</strain>
    </source>
</reference>
<evidence type="ECO:0000313" key="3">
    <source>
        <dbReference type="Proteomes" id="UP001476807"/>
    </source>
</evidence>
<accession>A0ABV1RVL3</accession>
<keyword evidence="1" id="KW-0812">Transmembrane</keyword>
<keyword evidence="3" id="KW-1185">Reference proteome</keyword>
<keyword evidence="1" id="KW-0472">Membrane</keyword>
<keyword evidence="1" id="KW-1133">Transmembrane helix</keyword>
<sequence length="233" mass="26251">MHPEEIKAKIYKSIDDLNIDLKSMSDPSRYYLQEFIDSLTLHNNGSLANHIRDRESKELSLTVCVFILSILGLYLFQDAARSFQNILSLKWYIGIVIVAVTGGGFVVASLQFILENNFLKRQNNIEFVPNWLSGLITGYLERTFFGVCVAIDLGGVIGGMIAWTVLKDTALWSQFFKNPDAKPKNRLKDFKRAYTALILGFTSMFFALIGGIVCSNKHADLGEKLVNLIHSLY</sequence>
<feature type="transmembrane region" description="Helical" evidence="1">
    <location>
        <begin position="59"/>
        <end position="77"/>
    </location>
</feature>
<dbReference type="RefSeq" id="WP_350412905.1">
    <property type="nucleotide sequence ID" value="NZ_JBEOKT010000011.1"/>
</dbReference>
<proteinExistence type="predicted"/>
<name>A0ABV1RVL3_9BACT</name>
<evidence type="ECO:0000313" key="2">
    <source>
        <dbReference type="EMBL" id="MER2998450.1"/>
    </source>
</evidence>
<feature type="transmembrane region" description="Helical" evidence="1">
    <location>
        <begin position="144"/>
        <end position="166"/>
    </location>
</feature>
<comment type="caution">
    <text evidence="2">The sequence shown here is derived from an EMBL/GenBank/DDBJ whole genome shotgun (WGS) entry which is preliminary data.</text>
</comment>
<feature type="transmembrane region" description="Helical" evidence="1">
    <location>
        <begin position="193"/>
        <end position="214"/>
    </location>
</feature>
<dbReference type="Proteomes" id="UP001476807">
    <property type="component" value="Unassembled WGS sequence"/>
</dbReference>
<organism evidence="2 3">
    <name type="scientific">Pontibacter populi</name>
    <dbReference type="NCBI Taxonomy" id="890055"/>
    <lineage>
        <taxon>Bacteria</taxon>
        <taxon>Pseudomonadati</taxon>
        <taxon>Bacteroidota</taxon>
        <taxon>Cytophagia</taxon>
        <taxon>Cytophagales</taxon>
        <taxon>Hymenobacteraceae</taxon>
        <taxon>Pontibacter</taxon>
    </lineage>
</organism>
<evidence type="ECO:0000256" key="1">
    <source>
        <dbReference type="SAM" id="Phobius"/>
    </source>
</evidence>
<feature type="transmembrane region" description="Helical" evidence="1">
    <location>
        <begin position="89"/>
        <end position="114"/>
    </location>
</feature>